<dbReference type="PANTHER" id="PTHR32552:SF81">
    <property type="entry name" value="TONB-DEPENDENT OUTER MEMBRANE RECEPTOR"/>
    <property type="match status" value="1"/>
</dbReference>
<evidence type="ECO:0000256" key="6">
    <source>
        <dbReference type="ARBA" id="ARBA00022729"/>
    </source>
</evidence>
<evidence type="ECO:0000256" key="12">
    <source>
        <dbReference type="PROSITE-ProRule" id="PRU01360"/>
    </source>
</evidence>
<organism evidence="17 18">
    <name type="scientific">Sulfurovum zhangzhouensis</name>
    <dbReference type="NCBI Taxonomy" id="3019067"/>
    <lineage>
        <taxon>Bacteria</taxon>
        <taxon>Pseudomonadati</taxon>
        <taxon>Campylobacterota</taxon>
        <taxon>Epsilonproteobacteria</taxon>
        <taxon>Campylobacterales</taxon>
        <taxon>Sulfurovaceae</taxon>
        <taxon>Sulfurovum</taxon>
    </lineage>
</organism>
<keyword evidence="6 14" id="KW-0732">Signal</keyword>
<evidence type="ECO:0000313" key="18">
    <source>
        <dbReference type="Proteomes" id="UP001169069"/>
    </source>
</evidence>
<proteinExistence type="inferred from homology"/>
<evidence type="ECO:0000256" key="5">
    <source>
        <dbReference type="ARBA" id="ARBA00022692"/>
    </source>
</evidence>
<evidence type="ECO:0000313" key="17">
    <source>
        <dbReference type="EMBL" id="MDM5272151.1"/>
    </source>
</evidence>
<evidence type="ECO:0000256" key="14">
    <source>
        <dbReference type="SAM" id="SignalP"/>
    </source>
</evidence>
<name>A0ABT7R0X5_9BACT</name>
<feature type="domain" description="TonB-dependent receptor-like beta-barrel" evidence="15">
    <location>
        <begin position="244"/>
        <end position="641"/>
    </location>
</feature>
<dbReference type="Pfam" id="PF07715">
    <property type="entry name" value="Plug"/>
    <property type="match status" value="1"/>
</dbReference>
<keyword evidence="17" id="KW-0675">Receptor</keyword>
<comment type="similarity">
    <text evidence="12 13">Belongs to the TonB-dependent receptor family.</text>
</comment>
<dbReference type="InterPro" id="IPR039426">
    <property type="entry name" value="TonB-dep_rcpt-like"/>
</dbReference>
<evidence type="ECO:0000259" key="16">
    <source>
        <dbReference type="Pfam" id="PF07715"/>
    </source>
</evidence>
<dbReference type="SUPFAM" id="SSF56935">
    <property type="entry name" value="Porins"/>
    <property type="match status" value="1"/>
</dbReference>
<comment type="caution">
    <text evidence="17">The sequence shown here is derived from an EMBL/GenBank/DDBJ whole genome shotgun (WGS) entry which is preliminary data.</text>
</comment>
<accession>A0ABT7R0X5</accession>
<dbReference type="Gene3D" id="2.40.170.20">
    <property type="entry name" value="TonB-dependent receptor, beta-barrel domain"/>
    <property type="match status" value="1"/>
</dbReference>
<keyword evidence="2 12" id="KW-0813">Transport</keyword>
<dbReference type="InterPro" id="IPR036942">
    <property type="entry name" value="Beta-barrel_TonB_sf"/>
</dbReference>
<keyword evidence="8" id="KW-0406">Ion transport</keyword>
<evidence type="ECO:0000256" key="1">
    <source>
        <dbReference type="ARBA" id="ARBA00004571"/>
    </source>
</evidence>
<dbReference type="Proteomes" id="UP001169069">
    <property type="component" value="Unassembled WGS sequence"/>
</dbReference>
<reference evidence="17" key="1">
    <citation type="submission" date="2023-01" db="EMBL/GenBank/DDBJ databases">
        <title>Sulfurovum sp. zt1-1 genome assembly.</title>
        <authorList>
            <person name="Wang J."/>
        </authorList>
    </citation>
    <scope>NUCLEOTIDE SEQUENCE</scope>
    <source>
        <strain evidence="17">Zt1-1</strain>
    </source>
</reference>
<keyword evidence="18" id="KW-1185">Reference proteome</keyword>
<keyword evidence="7" id="KW-0408">Iron</keyword>
<evidence type="ECO:0000259" key="15">
    <source>
        <dbReference type="Pfam" id="PF00593"/>
    </source>
</evidence>
<evidence type="ECO:0000256" key="7">
    <source>
        <dbReference type="ARBA" id="ARBA00023004"/>
    </source>
</evidence>
<feature type="domain" description="TonB-dependent receptor plug" evidence="16">
    <location>
        <begin position="41"/>
        <end position="147"/>
    </location>
</feature>
<dbReference type="RefSeq" id="WP_289413904.1">
    <property type="nucleotide sequence ID" value="NZ_JAQIBD010000002.1"/>
</dbReference>
<keyword evidence="11 12" id="KW-0998">Cell outer membrane</keyword>
<sequence>MNTKLLPLSLIAALALQSVYAESTTELDPIVVSSDFRAKKLSQTSNAVTVITEDKIYDKSSQAFMEVVGSAANVNFSAGGSKSKYIQIRGMGERGQFETPINPTVGLMIDGVDFSNATLGASLFDVKQIEILRGPQGTLFGANSLAGMVTVESNEPTEETQGHLEATVGNYNTQAFGAAVGGTLIENTLLGRLSIYKNDSDGFIHNSYLNRDDTNGIDELTAKAKLRWFVSDKHTIDMTFMHINNDNGYDAFNRNNTRTTESDEPGRDTQKTNAFALKSVYQVNDQFHVESTVSHSKSDIEYSYDEDWTYTDEYYTSFDQYLRDKKQTDVDVRLVSDEAGKIFNSTTAWTFGAYYKKYESDLVRNNTYFIAPFLSNYSADSRAIYGQLDTDLSPTLKLVTGLRLEQWETDYQDSDGTTFNDTENLVGGKIGLEYQMNASQLYYVTLSRGYKPGGFNPVTDASGLPKQYQTEALWNIDLGVNGSYLDGQLSNRVNLFYGKRKDQQVGTSYVTESYKYTDYITNAEKGTYYGLETELTYRPNDVISFDASLGLLKAKFDTFYNLVDDVSKDGRTPAQSPRYQYNIGLNYFMTENWKFNTNVEGRGSYYFSNSHDEKSDAYALVNASIEYTTGSWSAILWGRNLADADYQTRGYYFDNFGTGEALYTQQGDPRTFGLTVSYDF</sequence>
<evidence type="ECO:0000256" key="10">
    <source>
        <dbReference type="ARBA" id="ARBA00023136"/>
    </source>
</evidence>
<protein>
    <submittedName>
        <fullName evidence="17">TonB-dependent receptor</fullName>
    </submittedName>
</protein>
<dbReference type="InterPro" id="IPR012910">
    <property type="entry name" value="Plug_dom"/>
</dbReference>
<evidence type="ECO:0000256" key="8">
    <source>
        <dbReference type="ARBA" id="ARBA00023065"/>
    </source>
</evidence>
<comment type="subcellular location">
    <subcellularLocation>
        <location evidence="1 12">Cell outer membrane</location>
        <topology evidence="1 12">Multi-pass membrane protein</topology>
    </subcellularLocation>
</comment>
<evidence type="ECO:0000256" key="9">
    <source>
        <dbReference type="ARBA" id="ARBA00023077"/>
    </source>
</evidence>
<evidence type="ECO:0000256" key="4">
    <source>
        <dbReference type="ARBA" id="ARBA00022496"/>
    </source>
</evidence>
<evidence type="ECO:0000256" key="13">
    <source>
        <dbReference type="RuleBase" id="RU003357"/>
    </source>
</evidence>
<dbReference type="Pfam" id="PF00593">
    <property type="entry name" value="TonB_dep_Rec_b-barrel"/>
    <property type="match status" value="1"/>
</dbReference>
<dbReference type="PANTHER" id="PTHR32552">
    <property type="entry name" value="FERRICHROME IRON RECEPTOR-RELATED"/>
    <property type="match status" value="1"/>
</dbReference>
<feature type="chain" id="PRO_5045801674" evidence="14">
    <location>
        <begin position="22"/>
        <end position="680"/>
    </location>
</feature>
<keyword evidence="10 12" id="KW-0472">Membrane</keyword>
<evidence type="ECO:0000256" key="11">
    <source>
        <dbReference type="ARBA" id="ARBA00023237"/>
    </source>
</evidence>
<keyword evidence="4" id="KW-0410">Iron transport</keyword>
<evidence type="ECO:0000256" key="3">
    <source>
        <dbReference type="ARBA" id="ARBA00022452"/>
    </source>
</evidence>
<dbReference type="EMBL" id="JAQIBD010000002">
    <property type="protein sequence ID" value="MDM5272151.1"/>
    <property type="molecule type" value="Genomic_DNA"/>
</dbReference>
<feature type="signal peptide" evidence="14">
    <location>
        <begin position="1"/>
        <end position="21"/>
    </location>
</feature>
<gene>
    <name evidence="17" type="ORF">PGH07_08160</name>
</gene>
<evidence type="ECO:0000256" key="2">
    <source>
        <dbReference type="ARBA" id="ARBA00022448"/>
    </source>
</evidence>
<dbReference type="InterPro" id="IPR000531">
    <property type="entry name" value="Beta-barrel_TonB"/>
</dbReference>
<dbReference type="InterPro" id="IPR010917">
    <property type="entry name" value="TonB_rcpt_CS"/>
</dbReference>
<keyword evidence="3 12" id="KW-1134">Transmembrane beta strand</keyword>
<keyword evidence="9 13" id="KW-0798">TonB box</keyword>
<dbReference type="PROSITE" id="PS01156">
    <property type="entry name" value="TONB_DEPENDENT_REC_2"/>
    <property type="match status" value="1"/>
</dbReference>
<keyword evidence="5 12" id="KW-0812">Transmembrane</keyword>
<dbReference type="PROSITE" id="PS52016">
    <property type="entry name" value="TONB_DEPENDENT_REC_3"/>
    <property type="match status" value="1"/>
</dbReference>